<evidence type="ECO:0000256" key="2">
    <source>
        <dbReference type="ARBA" id="ARBA00005201"/>
    </source>
</evidence>
<comment type="catalytic activity">
    <reaction evidence="12 14">
        <text>riboflavin + ATP = FMN + ADP + H(+)</text>
        <dbReference type="Rhea" id="RHEA:14357"/>
        <dbReference type="ChEBI" id="CHEBI:15378"/>
        <dbReference type="ChEBI" id="CHEBI:30616"/>
        <dbReference type="ChEBI" id="CHEBI:57986"/>
        <dbReference type="ChEBI" id="CHEBI:58210"/>
        <dbReference type="ChEBI" id="CHEBI:456216"/>
        <dbReference type="EC" id="2.7.1.26"/>
    </reaction>
</comment>
<dbReference type="Gene3D" id="3.40.50.620">
    <property type="entry name" value="HUPs"/>
    <property type="match status" value="1"/>
</dbReference>
<keyword evidence="16" id="KW-1185">Reference proteome</keyword>
<evidence type="ECO:0000256" key="10">
    <source>
        <dbReference type="ARBA" id="ARBA00022840"/>
    </source>
</evidence>
<dbReference type="CDD" id="cd02064">
    <property type="entry name" value="FAD_synthetase_N"/>
    <property type="match status" value="1"/>
</dbReference>
<keyword evidence="5 14" id="KW-0808">Transferase</keyword>
<dbReference type="NCBIfam" id="TIGR00083">
    <property type="entry name" value="ribF"/>
    <property type="match status" value="1"/>
</dbReference>
<dbReference type="EC" id="2.7.1.26" evidence="14"/>
<dbReference type="Proteomes" id="UP000249799">
    <property type="component" value="Chromosome"/>
</dbReference>
<dbReference type="EMBL" id="CP030032">
    <property type="protein sequence ID" value="AWV89784.1"/>
    <property type="molecule type" value="Genomic_DNA"/>
</dbReference>
<dbReference type="GO" id="GO:0006747">
    <property type="term" value="P:FAD biosynthetic process"/>
    <property type="evidence" value="ECO:0007669"/>
    <property type="project" value="UniProtKB-UniRule"/>
</dbReference>
<keyword evidence="8 14" id="KW-0418">Kinase</keyword>
<dbReference type="InterPro" id="IPR023465">
    <property type="entry name" value="Riboflavin_kinase_dom_sf"/>
</dbReference>
<organism evidence="15 16">
    <name type="scientific">Bradymonas sediminis</name>
    <dbReference type="NCBI Taxonomy" id="1548548"/>
    <lineage>
        <taxon>Bacteria</taxon>
        <taxon>Deltaproteobacteria</taxon>
        <taxon>Bradymonadales</taxon>
        <taxon>Bradymonadaceae</taxon>
        <taxon>Bradymonas</taxon>
    </lineage>
</organism>
<evidence type="ECO:0000256" key="1">
    <source>
        <dbReference type="ARBA" id="ARBA00004726"/>
    </source>
</evidence>
<dbReference type="GO" id="GO:0009231">
    <property type="term" value="P:riboflavin biosynthetic process"/>
    <property type="evidence" value="ECO:0007669"/>
    <property type="project" value="InterPro"/>
</dbReference>
<keyword evidence="7 14" id="KW-0547">Nucleotide-binding</keyword>
<evidence type="ECO:0000313" key="15">
    <source>
        <dbReference type="EMBL" id="AWV89784.1"/>
    </source>
</evidence>
<evidence type="ECO:0000256" key="11">
    <source>
        <dbReference type="ARBA" id="ARBA00023268"/>
    </source>
</evidence>
<dbReference type="KEGG" id="bsed:DN745_10725"/>
<dbReference type="UniPathway" id="UPA00276">
    <property type="reaction ID" value="UER00406"/>
</dbReference>
<dbReference type="PANTHER" id="PTHR22749">
    <property type="entry name" value="RIBOFLAVIN KINASE/FMN ADENYLYLTRANSFERASE"/>
    <property type="match status" value="1"/>
</dbReference>
<sequence length="320" mass="35150">MTQIQIFKNLVDASAHLKAPVVTIGNFDGAHRGHQAVFERVRALADARETEAVALTFTPHPVRFFRPEMPPFRLTTDTQKAQLMGRYGLDAVVLLPFDQALAGLTPKEFVQTVLRDGLHACRVVVGEGFAFGKGRAGRTDDLIKLCALENIEVEIATDIELGDAEISSTRVRKALAAADIADVTRMLGRPYQIEGTVVTGDQRGRDLGFPTANIDSPNPLLPANGIYITELTVERLGKLRSLTSIGTRPTFNGEDVRVETFVLAGQADPTDLDLYGELVQLDFIKHLRSEAKFDSAEALVEQMNDDVIQALAYYRDKVTD</sequence>
<dbReference type="InterPro" id="IPR002606">
    <property type="entry name" value="Riboflavin_kinase_bac"/>
</dbReference>
<evidence type="ECO:0000256" key="14">
    <source>
        <dbReference type="PIRNR" id="PIRNR004491"/>
    </source>
</evidence>
<dbReference type="FunFam" id="3.40.50.620:FF:000021">
    <property type="entry name" value="Riboflavin biosynthesis protein"/>
    <property type="match status" value="1"/>
</dbReference>
<protein>
    <recommendedName>
        <fullName evidence="14">Riboflavin biosynthesis protein</fullName>
    </recommendedName>
    <domain>
        <recommendedName>
            <fullName evidence="14">Riboflavin kinase</fullName>
            <ecNumber evidence="14">2.7.1.26</ecNumber>
        </recommendedName>
        <alternativeName>
            <fullName evidence="14">Flavokinase</fullName>
        </alternativeName>
    </domain>
    <domain>
        <recommendedName>
            <fullName evidence="14">FMN adenylyltransferase</fullName>
            <ecNumber evidence="14">2.7.7.2</ecNumber>
        </recommendedName>
        <alternativeName>
            <fullName evidence="14">FAD pyrophosphorylase</fullName>
        </alternativeName>
        <alternativeName>
            <fullName evidence="14">FAD synthase</fullName>
        </alternativeName>
    </domain>
</protein>
<keyword evidence="6 14" id="KW-0548">Nucleotidyltransferase</keyword>
<evidence type="ECO:0000256" key="3">
    <source>
        <dbReference type="ARBA" id="ARBA00022630"/>
    </source>
</evidence>
<dbReference type="GO" id="GO:0003919">
    <property type="term" value="F:FMN adenylyltransferase activity"/>
    <property type="evidence" value="ECO:0007669"/>
    <property type="project" value="UniProtKB-UniRule"/>
</dbReference>
<dbReference type="InterPro" id="IPR023468">
    <property type="entry name" value="Riboflavin_kinase"/>
</dbReference>
<dbReference type="Pfam" id="PF06574">
    <property type="entry name" value="FAD_syn"/>
    <property type="match status" value="1"/>
</dbReference>
<comment type="pathway">
    <text evidence="2 14">Cofactor biosynthesis; FMN biosynthesis; FMN from riboflavin (ATP route): step 1/1.</text>
</comment>
<keyword evidence="9 14" id="KW-0274">FAD</keyword>
<dbReference type="SUPFAM" id="SSF52374">
    <property type="entry name" value="Nucleotidylyl transferase"/>
    <property type="match status" value="1"/>
</dbReference>
<dbReference type="AlphaFoldDB" id="A0A2Z4FM80"/>
<name>A0A2Z4FM80_9DELT</name>
<keyword evidence="3 14" id="KW-0285">Flavoprotein</keyword>
<evidence type="ECO:0000256" key="13">
    <source>
        <dbReference type="ARBA" id="ARBA00049494"/>
    </source>
</evidence>
<evidence type="ECO:0000256" key="5">
    <source>
        <dbReference type="ARBA" id="ARBA00022679"/>
    </source>
</evidence>
<dbReference type="PANTHER" id="PTHR22749:SF6">
    <property type="entry name" value="RIBOFLAVIN KINASE"/>
    <property type="match status" value="1"/>
</dbReference>
<dbReference type="InterPro" id="IPR014729">
    <property type="entry name" value="Rossmann-like_a/b/a_fold"/>
</dbReference>
<keyword evidence="4 14" id="KW-0288">FMN</keyword>
<gene>
    <name evidence="15" type="ORF">DN745_10725</name>
</gene>
<dbReference type="Pfam" id="PF01687">
    <property type="entry name" value="Flavokinase"/>
    <property type="match status" value="1"/>
</dbReference>
<evidence type="ECO:0000256" key="7">
    <source>
        <dbReference type="ARBA" id="ARBA00022741"/>
    </source>
</evidence>
<keyword evidence="10 14" id="KW-0067">ATP-binding</keyword>
<dbReference type="EC" id="2.7.7.2" evidence="14"/>
<dbReference type="PIRSF" id="PIRSF004491">
    <property type="entry name" value="FAD_Synth"/>
    <property type="match status" value="1"/>
</dbReference>
<dbReference type="RefSeq" id="WP_111334709.1">
    <property type="nucleotide sequence ID" value="NZ_CP030032.1"/>
</dbReference>
<keyword evidence="11" id="KW-0511">Multifunctional enzyme</keyword>
<dbReference type="Gene3D" id="2.40.30.30">
    <property type="entry name" value="Riboflavin kinase-like"/>
    <property type="match status" value="1"/>
</dbReference>
<comment type="pathway">
    <text evidence="1 14">Cofactor biosynthesis; FAD biosynthesis; FAD from FMN: step 1/1.</text>
</comment>
<dbReference type="GO" id="GO:0005524">
    <property type="term" value="F:ATP binding"/>
    <property type="evidence" value="ECO:0007669"/>
    <property type="project" value="UniProtKB-UniRule"/>
</dbReference>
<evidence type="ECO:0000256" key="12">
    <source>
        <dbReference type="ARBA" id="ARBA00047880"/>
    </source>
</evidence>
<dbReference type="OrthoDB" id="9803667at2"/>
<dbReference type="UniPathway" id="UPA00277">
    <property type="reaction ID" value="UER00407"/>
</dbReference>
<evidence type="ECO:0000256" key="6">
    <source>
        <dbReference type="ARBA" id="ARBA00022695"/>
    </source>
</evidence>
<comment type="similarity">
    <text evidence="14">Belongs to the ribF family.</text>
</comment>
<evidence type="ECO:0000256" key="8">
    <source>
        <dbReference type="ARBA" id="ARBA00022777"/>
    </source>
</evidence>
<evidence type="ECO:0000256" key="9">
    <source>
        <dbReference type="ARBA" id="ARBA00022827"/>
    </source>
</evidence>
<dbReference type="InterPro" id="IPR015864">
    <property type="entry name" value="FAD_synthase"/>
</dbReference>
<evidence type="ECO:0000256" key="4">
    <source>
        <dbReference type="ARBA" id="ARBA00022643"/>
    </source>
</evidence>
<accession>A0A2Z4FM80</accession>
<dbReference type="InterPro" id="IPR015865">
    <property type="entry name" value="Riboflavin_kinase_bac/euk"/>
</dbReference>
<reference evidence="15 16" key="1">
    <citation type="submission" date="2018-06" db="EMBL/GenBank/DDBJ databases">
        <title>Lujinxingia sediminis gen. nov. sp. nov., a new facultative anaerobic member of the class Deltaproteobacteria, and proposal of Lujinxingaceae fam. nov.</title>
        <authorList>
            <person name="Guo L.-Y."/>
            <person name="Li C.-M."/>
            <person name="Wang S."/>
            <person name="Du Z.-J."/>
        </authorList>
    </citation>
    <scope>NUCLEOTIDE SEQUENCE [LARGE SCALE GENOMIC DNA]</scope>
    <source>
        <strain evidence="15 16">FA350</strain>
    </source>
</reference>
<dbReference type="SMART" id="SM00904">
    <property type="entry name" value="Flavokinase"/>
    <property type="match status" value="1"/>
</dbReference>
<proteinExistence type="inferred from homology"/>
<dbReference type="GO" id="GO:0009398">
    <property type="term" value="P:FMN biosynthetic process"/>
    <property type="evidence" value="ECO:0007669"/>
    <property type="project" value="UniProtKB-UniRule"/>
</dbReference>
<dbReference type="SUPFAM" id="SSF82114">
    <property type="entry name" value="Riboflavin kinase-like"/>
    <property type="match status" value="1"/>
</dbReference>
<dbReference type="NCBIfam" id="NF004160">
    <property type="entry name" value="PRK05627.1-3"/>
    <property type="match status" value="1"/>
</dbReference>
<evidence type="ECO:0000313" key="16">
    <source>
        <dbReference type="Proteomes" id="UP000249799"/>
    </source>
</evidence>
<dbReference type="GO" id="GO:0008531">
    <property type="term" value="F:riboflavin kinase activity"/>
    <property type="evidence" value="ECO:0007669"/>
    <property type="project" value="UniProtKB-UniRule"/>
</dbReference>
<comment type="catalytic activity">
    <reaction evidence="13 14">
        <text>FMN + ATP + H(+) = FAD + diphosphate</text>
        <dbReference type="Rhea" id="RHEA:17237"/>
        <dbReference type="ChEBI" id="CHEBI:15378"/>
        <dbReference type="ChEBI" id="CHEBI:30616"/>
        <dbReference type="ChEBI" id="CHEBI:33019"/>
        <dbReference type="ChEBI" id="CHEBI:57692"/>
        <dbReference type="ChEBI" id="CHEBI:58210"/>
        <dbReference type="EC" id="2.7.7.2"/>
    </reaction>
</comment>